<organism evidence="3 4">
    <name type="scientific">Erwinia persicina</name>
    <dbReference type="NCBI Taxonomy" id="55211"/>
    <lineage>
        <taxon>Bacteria</taxon>
        <taxon>Pseudomonadati</taxon>
        <taxon>Pseudomonadota</taxon>
        <taxon>Gammaproteobacteria</taxon>
        <taxon>Enterobacterales</taxon>
        <taxon>Erwiniaceae</taxon>
        <taxon>Erwinia</taxon>
    </lineage>
</organism>
<feature type="chain" id="PRO_5020473554" evidence="1">
    <location>
        <begin position="26"/>
        <end position="151"/>
    </location>
</feature>
<dbReference type="EMBL" id="JACYNN010000015">
    <property type="protein sequence ID" value="MBD8108156.1"/>
    <property type="molecule type" value="Genomic_DNA"/>
</dbReference>
<gene>
    <name evidence="3" type="ORF">EpCFBP13511_17835</name>
    <name evidence="2" type="ORF">IFT93_17335</name>
</gene>
<feature type="signal peptide" evidence="1">
    <location>
        <begin position="1"/>
        <end position="25"/>
    </location>
</feature>
<dbReference type="Proteomes" id="UP000661012">
    <property type="component" value="Unassembled WGS sequence"/>
</dbReference>
<reference evidence="2 5" key="2">
    <citation type="journal article" date="2020" name="FEMS Microbiol. Ecol.">
        <title>Temporal dynamics of bacterial communities during seed development and maturation.</title>
        <authorList>
            <person name="Chesneau G."/>
            <person name="Torres-Cortes G."/>
            <person name="Briand M."/>
            <person name="Darrasse A."/>
            <person name="Preveaux A."/>
            <person name="Marais C."/>
            <person name="Jacques M.A."/>
            <person name="Shade A."/>
            <person name="Barret M."/>
        </authorList>
    </citation>
    <scope>NUCLEOTIDE SEQUENCE [LARGE SCALE GENOMIC DNA]</scope>
    <source>
        <strain evidence="2 5">CFBP13732</strain>
    </source>
</reference>
<evidence type="ECO:0000313" key="3">
    <source>
        <dbReference type="EMBL" id="TKJ86703.1"/>
    </source>
</evidence>
<accession>A0A4U3F0G7</accession>
<reference evidence="3 4" key="1">
    <citation type="journal article" date="2019" name="Sci. Rep.">
        <title>Differences in resource use lead to coexistence of seed-transmitted microbial populations.</title>
        <authorList>
            <person name="Torres-Cortes G."/>
            <person name="Garcia B.J."/>
            <person name="Compant S."/>
            <person name="Rezki S."/>
            <person name="Jones P."/>
            <person name="Preveaux A."/>
            <person name="Briand M."/>
            <person name="Roulet A."/>
            <person name="Bouchez O."/>
            <person name="Jacobson D."/>
            <person name="Barret M."/>
        </authorList>
    </citation>
    <scope>NUCLEOTIDE SEQUENCE [LARGE SCALE GENOMIC DNA]</scope>
    <source>
        <strain evidence="3 4">CFBP13511</strain>
    </source>
</reference>
<keyword evidence="1" id="KW-0732">Signal</keyword>
<dbReference type="EMBL" id="QGAC01000018">
    <property type="protein sequence ID" value="TKJ86703.1"/>
    <property type="molecule type" value="Genomic_DNA"/>
</dbReference>
<dbReference type="AlphaFoldDB" id="A0A4U3F0G7"/>
<proteinExistence type="predicted"/>
<evidence type="ECO:0000256" key="1">
    <source>
        <dbReference type="SAM" id="SignalP"/>
    </source>
</evidence>
<evidence type="ECO:0000313" key="4">
    <source>
        <dbReference type="Proteomes" id="UP000306393"/>
    </source>
</evidence>
<protein>
    <submittedName>
        <fullName evidence="2">DUF4354 family protein</fullName>
    </submittedName>
</protein>
<name>A0A4U3F0G7_9GAMM</name>
<evidence type="ECO:0000313" key="5">
    <source>
        <dbReference type="Proteomes" id="UP000661012"/>
    </source>
</evidence>
<comment type="caution">
    <text evidence="3">The sequence shown here is derived from an EMBL/GenBank/DDBJ whole genome shotgun (WGS) entry which is preliminary data.</text>
</comment>
<evidence type="ECO:0000313" key="2">
    <source>
        <dbReference type="EMBL" id="MBD8108156.1"/>
    </source>
</evidence>
<dbReference type="Gene3D" id="2.60.40.4110">
    <property type="entry name" value="Protein of unknown function DUF4354"/>
    <property type="match status" value="1"/>
</dbReference>
<dbReference type="Proteomes" id="UP000306393">
    <property type="component" value="Unassembled WGS sequence"/>
</dbReference>
<sequence>MPTLMKKLTLFLISFVLSTTLTHSAELSNSLKIDAFQQETGAYTVDGKPDKYITLYWVDVHNVSNHKFDFGKGCFVLFAKNGTSVVSHGVSPEISKIISRGLKPDDSVGGNIIVEHDFSDMSEMRYVKWSNDQCQTSKSHSPLLSKAKPGL</sequence>
<keyword evidence="5" id="KW-1185">Reference proteome</keyword>
<dbReference type="RefSeq" id="WP_137269732.1">
    <property type="nucleotide sequence ID" value="NZ_CP146505.1"/>
</dbReference>